<dbReference type="Pfam" id="PF18628">
    <property type="entry name" value="P2_N"/>
    <property type="match status" value="1"/>
</dbReference>
<organism evidence="3">
    <name type="scientific">Enterovibrio norvegicus</name>
    <dbReference type="NCBI Taxonomy" id="188144"/>
    <lineage>
        <taxon>Bacteria</taxon>
        <taxon>Pseudomonadati</taxon>
        <taxon>Pseudomonadota</taxon>
        <taxon>Gammaproteobacteria</taxon>
        <taxon>Vibrionales</taxon>
        <taxon>Vibrionaceae</taxon>
        <taxon>Enterovibrio</taxon>
    </lineage>
</organism>
<dbReference type="InterPro" id="IPR057915">
    <property type="entry name" value="P2_C"/>
</dbReference>
<accession>A0A0H3ZRP7</accession>
<evidence type="ECO:0000313" key="3">
    <source>
        <dbReference type="EMBL" id="AKN36276.1"/>
    </source>
</evidence>
<protein>
    <submittedName>
        <fullName evidence="3">Outer membrane receptor protein</fullName>
    </submittedName>
</protein>
<dbReference type="Pfam" id="PF25513">
    <property type="entry name" value="P2_C"/>
    <property type="match status" value="1"/>
</dbReference>
<keyword evidence="3" id="KW-0675">Receptor</keyword>
<dbReference type="Gene3D" id="2.60.120.730">
    <property type="match status" value="2"/>
</dbReference>
<reference evidence="3" key="1">
    <citation type="journal article" date="2015" name="MBio">
        <title>Eco-Evolutionary Dynamics of Episomes among Ecologically Cohesive Bacterial Populations.</title>
        <authorList>
            <person name="Xue H."/>
            <person name="Cordero O.X."/>
            <person name="Camas F.M."/>
            <person name="Trimble W."/>
            <person name="Meyer F."/>
            <person name="Guglielmini J."/>
            <person name="Rocha E.P."/>
            <person name="Polz M.F."/>
        </authorList>
    </citation>
    <scope>NUCLEOTIDE SEQUENCE</scope>
    <source>
        <strain evidence="3">1F_164</strain>
    </source>
</reference>
<dbReference type="AlphaFoldDB" id="A0A0H3ZRP7"/>
<feature type="domain" description="Viral coat protein P2 C-terminal" evidence="2">
    <location>
        <begin position="141"/>
        <end position="262"/>
    </location>
</feature>
<sequence length="271" mass="29975">MSVKPIKLNSMVGAAWGQKGTLPIPVGPTYQELVLETNAEAADIERLSITLNAEEIYVLTGSEILMLERYKQRAHTTGHYVIPFSDISARTKNGVRYTGLVTEAGDNIHLDIQFKAKASGDPLSIQVHAWVTNAQPARIIVPMVKRETMPANAAGVNEFTSLVSSPLISLRRAHFMHTGITKLEVERDFVKEYEANKFINEANAKRNERTPQAGYFHFDPIVRGFSIDELFPTQHSSNLKFSVTTSDVAGSIPILVESVKVVRPEMLAGRS</sequence>
<dbReference type="InterPro" id="IPR053751">
    <property type="entry name" value="Viral_Major_Capsid_sf"/>
</dbReference>
<feature type="domain" description="Viral coat protein P2 N-terminal" evidence="1">
    <location>
        <begin position="5"/>
        <end position="131"/>
    </location>
</feature>
<dbReference type="InterPro" id="IPR041377">
    <property type="entry name" value="P2_N"/>
</dbReference>
<name>A0A0H3ZRP7_9GAMM</name>
<evidence type="ECO:0000259" key="1">
    <source>
        <dbReference type="Pfam" id="PF18628"/>
    </source>
</evidence>
<proteinExistence type="predicted"/>
<evidence type="ECO:0000259" key="2">
    <source>
        <dbReference type="Pfam" id="PF25513"/>
    </source>
</evidence>
<dbReference type="EMBL" id="KP795482">
    <property type="protein sequence ID" value="AKN36276.1"/>
    <property type="molecule type" value="Genomic_DNA"/>
</dbReference>